<dbReference type="Proteomes" id="UP000479000">
    <property type="component" value="Unassembled WGS sequence"/>
</dbReference>
<dbReference type="AlphaFoldDB" id="A0A6H5HV83"/>
<evidence type="ECO:0000256" key="1">
    <source>
        <dbReference type="SAM" id="MobiDB-lite"/>
    </source>
</evidence>
<feature type="compositionally biased region" description="Basic residues" evidence="1">
    <location>
        <begin position="28"/>
        <end position="40"/>
    </location>
</feature>
<organism evidence="2 3">
    <name type="scientific">Nesidiocoris tenuis</name>
    <dbReference type="NCBI Taxonomy" id="355587"/>
    <lineage>
        <taxon>Eukaryota</taxon>
        <taxon>Metazoa</taxon>
        <taxon>Ecdysozoa</taxon>
        <taxon>Arthropoda</taxon>
        <taxon>Hexapoda</taxon>
        <taxon>Insecta</taxon>
        <taxon>Pterygota</taxon>
        <taxon>Neoptera</taxon>
        <taxon>Paraneoptera</taxon>
        <taxon>Hemiptera</taxon>
        <taxon>Heteroptera</taxon>
        <taxon>Panheteroptera</taxon>
        <taxon>Cimicomorpha</taxon>
        <taxon>Miridae</taxon>
        <taxon>Dicyphina</taxon>
        <taxon>Nesidiocoris</taxon>
    </lineage>
</organism>
<sequence length="82" mass="9192">MVDWFSSFSPPSPWSSSPKCSLSQANRTVRKVKFSARRRPSSSATVAPTLPSTRATTEDSTARTLTTIERTRIQDDLPRVFF</sequence>
<protein>
    <submittedName>
        <fullName evidence="2">Uncharacterized protein</fullName>
    </submittedName>
</protein>
<feature type="compositionally biased region" description="Low complexity" evidence="1">
    <location>
        <begin position="1"/>
        <end position="18"/>
    </location>
</feature>
<keyword evidence="3" id="KW-1185">Reference proteome</keyword>
<name>A0A6H5HV83_9HEMI</name>
<gene>
    <name evidence="2" type="ORF">NTEN_LOCUS24515</name>
</gene>
<evidence type="ECO:0000313" key="2">
    <source>
        <dbReference type="EMBL" id="CAB0020990.1"/>
    </source>
</evidence>
<evidence type="ECO:0000313" key="3">
    <source>
        <dbReference type="Proteomes" id="UP000479000"/>
    </source>
</evidence>
<proteinExistence type="predicted"/>
<feature type="compositionally biased region" description="Polar residues" evidence="1">
    <location>
        <begin position="41"/>
        <end position="55"/>
    </location>
</feature>
<feature type="region of interest" description="Disordered" evidence="1">
    <location>
        <begin position="1"/>
        <end position="61"/>
    </location>
</feature>
<dbReference type="EMBL" id="CADCXU010036167">
    <property type="protein sequence ID" value="CAB0020990.1"/>
    <property type="molecule type" value="Genomic_DNA"/>
</dbReference>
<feature type="non-terminal residue" evidence="2">
    <location>
        <position position="82"/>
    </location>
</feature>
<reference evidence="2 3" key="1">
    <citation type="submission" date="2020-02" db="EMBL/GenBank/DDBJ databases">
        <authorList>
            <person name="Ferguson B K."/>
        </authorList>
    </citation>
    <scope>NUCLEOTIDE SEQUENCE [LARGE SCALE GENOMIC DNA]</scope>
</reference>
<accession>A0A6H5HV83</accession>